<proteinExistence type="inferred from homology"/>
<dbReference type="PANTHER" id="PTHR37316:SF3">
    <property type="entry name" value="TEICHOIC ACID GLYCEROL-PHOSPHATE TRANSFERASE"/>
    <property type="match status" value="1"/>
</dbReference>
<reference evidence="9 10" key="1">
    <citation type="submission" date="2019-06" db="EMBL/GenBank/DDBJ databases">
        <title>Sequencing the genomes of 1000 actinobacteria strains.</title>
        <authorList>
            <person name="Klenk H.-P."/>
        </authorList>
    </citation>
    <scope>NUCLEOTIDE SEQUENCE [LARGE SCALE GENOMIC DNA]</scope>
    <source>
        <strain evidence="9 10">DSM 41649</strain>
    </source>
</reference>
<evidence type="ECO:0000259" key="8">
    <source>
        <dbReference type="Pfam" id="PF00535"/>
    </source>
</evidence>
<dbReference type="AlphaFoldDB" id="A0A561EWP5"/>
<protein>
    <submittedName>
        <fullName evidence="9">CDP-glycerol:poly(Glycerophosphate) glycerophosphotransferase</fullName>
    </submittedName>
</protein>
<organism evidence="9 10">
    <name type="scientific">Kitasatospora atroaurantiaca</name>
    <dbReference type="NCBI Taxonomy" id="285545"/>
    <lineage>
        <taxon>Bacteria</taxon>
        <taxon>Bacillati</taxon>
        <taxon>Actinomycetota</taxon>
        <taxon>Actinomycetes</taxon>
        <taxon>Kitasatosporales</taxon>
        <taxon>Streptomycetaceae</taxon>
        <taxon>Kitasatospora</taxon>
    </lineage>
</organism>
<dbReference type="SUPFAM" id="SSF53756">
    <property type="entry name" value="UDP-Glycosyltransferase/glycogen phosphorylase"/>
    <property type="match status" value="1"/>
</dbReference>
<dbReference type="PANTHER" id="PTHR37316">
    <property type="entry name" value="TEICHOIC ACID GLYCEROL-PHOSPHATE PRIMASE"/>
    <property type="match status" value="1"/>
</dbReference>
<gene>
    <name evidence="9" type="ORF">FB465_5149</name>
</gene>
<feature type="compositionally biased region" description="Polar residues" evidence="7">
    <location>
        <begin position="1224"/>
        <end position="1233"/>
    </location>
</feature>
<feature type="domain" description="Glycosyltransferase 2-like" evidence="8">
    <location>
        <begin position="6"/>
        <end position="168"/>
    </location>
</feature>
<evidence type="ECO:0000256" key="2">
    <source>
        <dbReference type="ARBA" id="ARBA00010488"/>
    </source>
</evidence>
<keyword evidence="4 9" id="KW-0808">Transferase</keyword>
<dbReference type="InterPro" id="IPR043148">
    <property type="entry name" value="TagF_C"/>
</dbReference>
<feature type="region of interest" description="Disordered" evidence="7">
    <location>
        <begin position="1197"/>
        <end position="1233"/>
    </location>
</feature>
<keyword evidence="3" id="KW-1003">Cell membrane</keyword>
<name>A0A561EWP5_9ACTN</name>
<dbReference type="GO" id="GO:0047355">
    <property type="term" value="F:CDP-glycerol glycerophosphotransferase activity"/>
    <property type="evidence" value="ECO:0007669"/>
    <property type="project" value="InterPro"/>
</dbReference>
<keyword evidence="5" id="KW-0777">Teichoic acid biosynthesis</keyword>
<dbReference type="Proteomes" id="UP000318416">
    <property type="component" value="Unassembled WGS sequence"/>
</dbReference>
<dbReference type="InterPro" id="IPR051612">
    <property type="entry name" value="Teichoic_Acid_Biosynth"/>
</dbReference>
<comment type="subcellular location">
    <subcellularLocation>
        <location evidence="1">Cell membrane</location>
        <topology evidence="1">Peripheral membrane protein</topology>
    </subcellularLocation>
</comment>
<dbReference type="InterPro" id="IPR007554">
    <property type="entry name" value="Glycerophosphate_synth"/>
</dbReference>
<keyword evidence="6" id="KW-0472">Membrane</keyword>
<evidence type="ECO:0000256" key="1">
    <source>
        <dbReference type="ARBA" id="ARBA00004202"/>
    </source>
</evidence>
<comment type="caution">
    <text evidence="9">The sequence shown here is derived from an EMBL/GenBank/DDBJ whole genome shotgun (WGS) entry which is preliminary data.</text>
</comment>
<evidence type="ECO:0000313" key="10">
    <source>
        <dbReference type="Proteomes" id="UP000318416"/>
    </source>
</evidence>
<dbReference type="GO" id="GO:0005886">
    <property type="term" value="C:plasma membrane"/>
    <property type="evidence" value="ECO:0007669"/>
    <property type="project" value="UniProtKB-SubCell"/>
</dbReference>
<evidence type="ECO:0000256" key="4">
    <source>
        <dbReference type="ARBA" id="ARBA00022679"/>
    </source>
</evidence>
<dbReference type="Gene3D" id="3.90.550.10">
    <property type="entry name" value="Spore Coat Polysaccharide Biosynthesis Protein SpsA, Chain A"/>
    <property type="match status" value="1"/>
</dbReference>
<dbReference type="InterPro" id="IPR029044">
    <property type="entry name" value="Nucleotide-diphossugar_trans"/>
</dbReference>
<evidence type="ECO:0000256" key="6">
    <source>
        <dbReference type="ARBA" id="ARBA00023136"/>
    </source>
</evidence>
<keyword evidence="10" id="KW-1185">Reference proteome</keyword>
<dbReference type="CDD" id="cd00761">
    <property type="entry name" value="Glyco_tranf_GTA_type"/>
    <property type="match status" value="1"/>
</dbReference>
<evidence type="ECO:0000256" key="3">
    <source>
        <dbReference type="ARBA" id="ARBA00022475"/>
    </source>
</evidence>
<dbReference type="Pfam" id="PF04464">
    <property type="entry name" value="Glyphos_transf"/>
    <property type="match status" value="1"/>
</dbReference>
<dbReference type="Pfam" id="PF00535">
    <property type="entry name" value="Glycos_transf_2"/>
    <property type="match status" value="1"/>
</dbReference>
<evidence type="ECO:0000256" key="7">
    <source>
        <dbReference type="SAM" id="MobiDB-lite"/>
    </source>
</evidence>
<dbReference type="Gene3D" id="3.40.50.12580">
    <property type="match status" value="1"/>
</dbReference>
<sequence>MAPRLSIVVPFQDVEMYLEACLKSLALQTFADFEVILVDDGSTDDSTTIAYTFAAQDDRFRVITQQSYGPGHARNTGLAAMHPQGEFLAFADGDDIVPPHAYELLISTLEKSGSDFVSGNVQMMNSTTTWQSPLHRAPMKKAKTRTHITKHRDLLYDRTSWNKVFRRSFWDHEQITFPEGVLYEDSWVNLVAHFRAKSVDVVNECVYYWRRRDAGAGPSITQRHTEIPCLIDRVSAVESVSHFLGRHRAAAYQTYKRWYDESALKSDLMIHLNVLPDADEEFREVFLQRTNDFLDTVDQDLIETLPTVDRLKWTLVRKRLMPELLAVLEHQRKRAPLPVVRRVHRYAALPGYKDRDVPVPRKTYRLSSELALSTGLDEVIWEDDGHLRVAGHAYIRNLNVHKRRMSLKAVALRERRTGRWVIRPARTTHHPQATENSGQGRYCYDWSGYEFNLDPEALKKNGKWVEGTWDIAIGTFSRGLFRKRSIVGGPSGTASHPPARYVAKNTRVLPIIIDGALKLRVEVVRARITGHDLVGPNIVLKGVLLAALPEKPGRMKIRSMRTGGEHLYRVVFFDAGGAQDGWCAFRVSVPLSDLVPSDVGHVVDDSLANQLMGNNGWKVSLHIPGRKRPLYPVVQEDVPDGRYPMPGHLSGDNETREAVVHRNGNGYLVFFERAVLPVVTGHSWEPDGALTLRGEYPSGGEVQNAELVVRYRKHQDERSFPAMVAHGTFYSVIHPHAPQSLAGQVPLASGTWDLFLRFGGPDGERLPVKADRPVVLGLPAPTEIQGRKYVLENHSYDRLTLKVHSAMPEDARGPYRQRLLRTRTYPAARKQPVRDAVLFDSFKGTQFSDSPRAVYQEVLRRRLGMELLWVVRDDQVELPPGVTPVRLWSADWYEALGRAKWIIANNHLPDWFERRDGQTVVQTWHGTPLKRIGHDIETIHFADQQYMDRLAKEVPQWSMLVSPNSFSTPILKRAFGFENEMLEIGYPRNDLLYSRDAGAIAEGVRRRIGLPPGKRVVLYAPTWRDDQFYAAGRYRLDLRIDLERARAELGQDHVLLIRRHPSVVDTVPGAGDGFVWDVSEYPDFAELQLITDVLITDYSSLMFDFANTGRPILFFTYDLEHYRDKLRGFYFDFEAHAPGPLISDSDQLIAAVRDADEIRTWYQERYTRFRQAFCTWDDGHASARLVDRLLGIEPQQHQALPPQQQQRPARTAPLPPHRVLEYSEQYQGSGFSA</sequence>
<feature type="compositionally biased region" description="Low complexity" evidence="7">
    <location>
        <begin position="1197"/>
        <end position="1212"/>
    </location>
</feature>
<dbReference type="InterPro" id="IPR043149">
    <property type="entry name" value="TagF_N"/>
</dbReference>
<accession>A0A561EWP5</accession>
<dbReference type="InterPro" id="IPR001173">
    <property type="entry name" value="Glyco_trans_2-like"/>
</dbReference>
<comment type="similarity">
    <text evidence="2">Belongs to the CDP-glycerol glycerophosphotransferase family.</text>
</comment>
<evidence type="ECO:0000313" key="9">
    <source>
        <dbReference type="EMBL" id="TWE20007.1"/>
    </source>
</evidence>
<dbReference type="SUPFAM" id="SSF53448">
    <property type="entry name" value="Nucleotide-diphospho-sugar transferases"/>
    <property type="match status" value="1"/>
</dbReference>
<dbReference type="Gene3D" id="3.40.50.11820">
    <property type="match status" value="1"/>
</dbReference>
<evidence type="ECO:0000256" key="5">
    <source>
        <dbReference type="ARBA" id="ARBA00022944"/>
    </source>
</evidence>
<dbReference type="EMBL" id="VIVR01000001">
    <property type="protein sequence ID" value="TWE20007.1"/>
    <property type="molecule type" value="Genomic_DNA"/>
</dbReference>
<dbReference type="GO" id="GO:0019350">
    <property type="term" value="P:teichoic acid biosynthetic process"/>
    <property type="evidence" value="ECO:0007669"/>
    <property type="project" value="UniProtKB-KW"/>
</dbReference>